<dbReference type="GO" id="GO:0043139">
    <property type="term" value="F:5'-3' DNA helicase activity"/>
    <property type="evidence" value="ECO:0007669"/>
    <property type="project" value="TreeGrafter"/>
</dbReference>
<evidence type="ECO:0000259" key="7">
    <source>
        <dbReference type="Pfam" id="PF13087"/>
    </source>
</evidence>
<dbReference type="Proteomes" id="UP000242287">
    <property type="component" value="Unassembled WGS sequence"/>
</dbReference>
<dbReference type="AlphaFoldDB" id="A0A2A9NX07"/>
<evidence type="ECO:0000313" key="8">
    <source>
        <dbReference type="EMBL" id="PFH52931.1"/>
    </source>
</evidence>
<dbReference type="GO" id="GO:0016787">
    <property type="term" value="F:hydrolase activity"/>
    <property type="evidence" value="ECO:0007669"/>
    <property type="project" value="UniProtKB-KW"/>
</dbReference>
<evidence type="ECO:0008006" key="10">
    <source>
        <dbReference type="Google" id="ProtNLM"/>
    </source>
</evidence>
<keyword evidence="3" id="KW-0378">Hydrolase</keyword>
<feature type="domain" description="DNA2/NAM7 helicase helicase" evidence="6">
    <location>
        <begin position="278"/>
        <end position="370"/>
    </location>
</feature>
<gene>
    <name evidence="8" type="ORF">AMATHDRAFT_138703</name>
</gene>
<feature type="domain" description="DNA2/NAM7 helicase-like C-terminal" evidence="7">
    <location>
        <begin position="380"/>
        <end position="429"/>
    </location>
</feature>
<keyword evidence="2" id="KW-0547">Nucleotide-binding</keyword>
<dbReference type="PANTHER" id="PTHR43788">
    <property type="entry name" value="DNA2/NAM7 HELICASE FAMILY MEMBER"/>
    <property type="match status" value="1"/>
</dbReference>
<reference evidence="8 9" key="1">
    <citation type="submission" date="2014-02" db="EMBL/GenBank/DDBJ databases">
        <title>Transposable element dynamics among asymbiotic and ectomycorrhizal Amanita fungi.</title>
        <authorList>
            <consortium name="DOE Joint Genome Institute"/>
            <person name="Hess J."/>
            <person name="Skrede I."/>
            <person name="Wolfe B."/>
            <person name="LaButti K."/>
            <person name="Ohm R.A."/>
            <person name="Grigoriev I.V."/>
            <person name="Pringle A."/>
        </authorList>
    </citation>
    <scope>NUCLEOTIDE SEQUENCE [LARGE SCALE GENOMIC DNA]</scope>
    <source>
        <strain evidence="8 9">SKay4041</strain>
    </source>
</reference>
<dbReference type="STRING" id="703135.A0A2A9NX07"/>
<keyword evidence="9" id="KW-1185">Reference proteome</keyword>
<evidence type="ECO:0000256" key="2">
    <source>
        <dbReference type="ARBA" id="ARBA00022741"/>
    </source>
</evidence>
<dbReference type="EMBL" id="KZ301976">
    <property type="protein sequence ID" value="PFH52931.1"/>
    <property type="molecule type" value="Genomic_DNA"/>
</dbReference>
<dbReference type="Pfam" id="PF13086">
    <property type="entry name" value="AAA_11"/>
    <property type="match status" value="2"/>
</dbReference>
<dbReference type="OrthoDB" id="6513042at2759"/>
<dbReference type="InterPro" id="IPR041677">
    <property type="entry name" value="DNA2/NAM7_AAA_11"/>
</dbReference>
<organism evidence="8 9">
    <name type="scientific">Amanita thiersii Skay4041</name>
    <dbReference type="NCBI Taxonomy" id="703135"/>
    <lineage>
        <taxon>Eukaryota</taxon>
        <taxon>Fungi</taxon>
        <taxon>Dikarya</taxon>
        <taxon>Basidiomycota</taxon>
        <taxon>Agaricomycotina</taxon>
        <taxon>Agaricomycetes</taxon>
        <taxon>Agaricomycetidae</taxon>
        <taxon>Agaricales</taxon>
        <taxon>Pluteineae</taxon>
        <taxon>Amanitaceae</taxon>
        <taxon>Amanita</taxon>
    </lineage>
</organism>
<accession>A0A2A9NX07</accession>
<dbReference type="Pfam" id="PF13087">
    <property type="entry name" value="AAA_12"/>
    <property type="match status" value="1"/>
</dbReference>
<dbReference type="Gene3D" id="3.40.50.300">
    <property type="entry name" value="P-loop containing nucleotide triphosphate hydrolases"/>
    <property type="match status" value="1"/>
</dbReference>
<dbReference type="SUPFAM" id="SSF52540">
    <property type="entry name" value="P-loop containing nucleoside triphosphate hydrolases"/>
    <property type="match status" value="1"/>
</dbReference>
<comment type="similarity">
    <text evidence="1">Belongs to the DNA2/NAM7 helicase family.</text>
</comment>
<sequence>MFRCFQLTSLSNDCNQLLNVIAKLSIDALRLDLQKPTEASHEVALVPDVHSKDHQLKSQNFRNRVRRNKHVHIAVTNETGDYRVHGTVGSTFKQLTQLQVERGLEGVTVTKVITTGRTDSTHAEAQRAAFVLRLLQGSQELGPWVQNVWLPADDGLISWPEEWLESVTPPLTPSPSEIDQSQLQTLNASQQEAVNTMLSTNSDHHITIIQGPPGTGKTSVIASYVQFSISSGRTGIWLVAQSNVAVKNIAEKLIKVGFFNWRLLVSQEYYDGWHEHQYDKVQKHKNLIGSSSFKHAKKQLQGVPVILCTLDMLANPHILSVFTPVVPINSLVVDEASQIEIGNYLIPFSTFQGTLRKVCFIGDDKQLPPFGQEEFEDIQSIFEVEHLNKKVIFLDTQYRMPPQIGRFISAAVYDSKLESNPLHPVKDTKIACKFINVVGKERNHQDSYQAQFISFLHLLNTDHVS</sequence>
<dbReference type="InterPro" id="IPR027417">
    <property type="entry name" value="P-loop_NTPase"/>
</dbReference>
<dbReference type="InterPro" id="IPR041679">
    <property type="entry name" value="DNA2/NAM7-like_C"/>
</dbReference>
<keyword evidence="5" id="KW-0067">ATP-binding</keyword>
<dbReference type="PANTHER" id="PTHR43788:SF8">
    <property type="entry name" value="DNA-BINDING PROTEIN SMUBP-2"/>
    <property type="match status" value="1"/>
</dbReference>
<evidence type="ECO:0000256" key="4">
    <source>
        <dbReference type="ARBA" id="ARBA00022806"/>
    </source>
</evidence>
<evidence type="ECO:0000313" key="9">
    <source>
        <dbReference type="Proteomes" id="UP000242287"/>
    </source>
</evidence>
<evidence type="ECO:0000256" key="1">
    <source>
        <dbReference type="ARBA" id="ARBA00007913"/>
    </source>
</evidence>
<evidence type="ECO:0000256" key="5">
    <source>
        <dbReference type="ARBA" id="ARBA00022840"/>
    </source>
</evidence>
<feature type="domain" description="DNA2/NAM7 helicase helicase" evidence="6">
    <location>
        <begin position="186"/>
        <end position="255"/>
    </location>
</feature>
<evidence type="ECO:0000259" key="6">
    <source>
        <dbReference type="Pfam" id="PF13086"/>
    </source>
</evidence>
<name>A0A2A9NX07_9AGAR</name>
<proteinExistence type="inferred from homology"/>
<dbReference type="GO" id="GO:0005524">
    <property type="term" value="F:ATP binding"/>
    <property type="evidence" value="ECO:0007669"/>
    <property type="project" value="UniProtKB-KW"/>
</dbReference>
<dbReference type="InterPro" id="IPR050534">
    <property type="entry name" value="Coronavir_polyprotein_1ab"/>
</dbReference>
<protein>
    <recommendedName>
        <fullName evidence="10">DNA2/NAM7 helicase-like C-terminal domain-containing protein</fullName>
    </recommendedName>
</protein>
<evidence type="ECO:0000256" key="3">
    <source>
        <dbReference type="ARBA" id="ARBA00022801"/>
    </source>
</evidence>
<keyword evidence="4" id="KW-0347">Helicase</keyword>